<sequence>MNLPMGTTWQVLICVLYNFAVCNSKLLDYECGEIGIHGLDGTHYGAVRHPGRDGQRKQEEKYGHRRGGAA</sequence>
<protein>
    <submittedName>
        <fullName evidence="2">Uncharacterized protein</fullName>
    </submittedName>
</protein>
<reference evidence="3" key="1">
    <citation type="submission" date="2016-11" db="EMBL/GenBank/DDBJ databases">
        <authorList>
            <person name="Varghese N."/>
            <person name="Submissions S."/>
        </authorList>
    </citation>
    <scope>NUCLEOTIDE SEQUENCE [LARGE SCALE GENOMIC DNA]</scope>
    <source>
        <strain evidence="3">DSM 17963</strain>
    </source>
</reference>
<organism evidence="2 3">
    <name type="scientific">Flavobacterium defluvii</name>
    <dbReference type="NCBI Taxonomy" id="370979"/>
    <lineage>
        <taxon>Bacteria</taxon>
        <taxon>Pseudomonadati</taxon>
        <taxon>Bacteroidota</taxon>
        <taxon>Flavobacteriia</taxon>
        <taxon>Flavobacteriales</taxon>
        <taxon>Flavobacteriaceae</taxon>
        <taxon>Flavobacterium</taxon>
    </lineage>
</organism>
<dbReference type="Proteomes" id="UP000184071">
    <property type="component" value="Unassembled WGS sequence"/>
</dbReference>
<gene>
    <name evidence="2" type="ORF">SAMN05443663_102690</name>
</gene>
<keyword evidence="3" id="KW-1185">Reference proteome</keyword>
<accession>A0A1M5JE60</accession>
<evidence type="ECO:0000256" key="1">
    <source>
        <dbReference type="SAM" id="MobiDB-lite"/>
    </source>
</evidence>
<dbReference type="AlphaFoldDB" id="A0A1M5JE60"/>
<proteinExistence type="predicted"/>
<feature type="region of interest" description="Disordered" evidence="1">
    <location>
        <begin position="47"/>
        <end position="70"/>
    </location>
</feature>
<evidence type="ECO:0000313" key="3">
    <source>
        <dbReference type="Proteomes" id="UP000184071"/>
    </source>
</evidence>
<name>A0A1M5JE60_9FLAO</name>
<dbReference type="STRING" id="370979.SAMN05443663_102690"/>
<feature type="compositionally biased region" description="Basic and acidic residues" evidence="1">
    <location>
        <begin position="50"/>
        <end position="62"/>
    </location>
</feature>
<evidence type="ECO:0000313" key="2">
    <source>
        <dbReference type="EMBL" id="SHG38837.1"/>
    </source>
</evidence>
<dbReference type="EMBL" id="FQWC01000002">
    <property type="protein sequence ID" value="SHG38837.1"/>
    <property type="molecule type" value="Genomic_DNA"/>
</dbReference>